<comment type="caution">
    <text evidence="1">The sequence shown here is derived from an EMBL/GenBank/DDBJ whole genome shotgun (WGS) entry which is preliminary data.</text>
</comment>
<gene>
    <name evidence="1" type="ORF">DXN04_20135</name>
</gene>
<protein>
    <submittedName>
        <fullName evidence="1">PKD domain-containing protein</fullName>
    </submittedName>
</protein>
<dbReference type="EMBL" id="QTJV01000007">
    <property type="protein sequence ID" value="RFM33336.1"/>
    <property type="molecule type" value="Genomic_DNA"/>
</dbReference>
<evidence type="ECO:0000313" key="2">
    <source>
        <dbReference type="Proteomes" id="UP000261174"/>
    </source>
</evidence>
<dbReference type="Proteomes" id="UP000261174">
    <property type="component" value="Unassembled WGS sequence"/>
</dbReference>
<dbReference type="OrthoDB" id="975810at2"/>
<evidence type="ECO:0000313" key="1">
    <source>
        <dbReference type="EMBL" id="RFM33336.1"/>
    </source>
</evidence>
<dbReference type="RefSeq" id="WP_116855184.1">
    <property type="nucleotide sequence ID" value="NZ_QTJV01000007.1"/>
</dbReference>
<reference evidence="1 2" key="1">
    <citation type="submission" date="2018-08" db="EMBL/GenBank/DDBJ databases">
        <title>Chitinophaga sp. K20C18050901, a novel bacterium isolated from forest soil.</title>
        <authorList>
            <person name="Wang C."/>
        </authorList>
    </citation>
    <scope>NUCLEOTIDE SEQUENCE [LARGE SCALE GENOMIC DNA]</scope>
    <source>
        <strain evidence="1 2">K20C18050901</strain>
    </source>
</reference>
<sequence length="269" mass="29215">MRKWIFILLVLSACKKDDTSTATKSKYISKIYEYKPAPGQFINTSIGDNTAAQKLVGNTENVLSLGAFGGYVIFGFDHGVSRFGIYSNTIESLSEPGVVMVSQDVNGNGLPDDAWYTLAGDQYNNALKNYKITYYNPGTNADVKWKDNQGDSGTVAINAYHTQSYYPSFITTQDSLSFTGLRLPVTLKDSAGFITNTGFANGYADNWTAEYSTNGYNSFDLANAVDDNGNKVSLSAINFVKVYTGQNSKGNATIGEISTEIRGAVDLNL</sequence>
<dbReference type="AlphaFoldDB" id="A0A3E1NZF9"/>
<organism evidence="1 2">
    <name type="scientific">Chitinophaga silvisoli</name>
    <dbReference type="NCBI Taxonomy" id="2291814"/>
    <lineage>
        <taxon>Bacteria</taxon>
        <taxon>Pseudomonadati</taxon>
        <taxon>Bacteroidota</taxon>
        <taxon>Chitinophagia</taxon>
        <taxon>Chitinophagales</taxon>
        <taxon>Chitinophagaceae</taxon>
        <taxon>Chitinophaga</taxon>
    </lineage>
</organism>
<accession>A0A3E1NZF9</accession>
<name>A0A3E1NZF9_9BACT</name>
<keyword evidence="2" id="KW-1185">Reference proteome</keyword>
<proteinExistence type="predicted"/>